<dbReference type="PANTHER" id="PTHR10412:SF11">
    <property type="entry name" value="MANNOSYL-OLIGOSACCHARIDE GLUCOSIDASE"/>
    <property type="match status" value="1"/>
</dbReference>
<dbReference type="Pfam" id="PF03200">
    <property type="entry name" value="Glyco_hydro_63"/>
    <property type="match status" value="2"/>
</dbReference>
<evidence type="ECO:0000259" key="15">
    <source>
        <dbReference type="Pfam" id="PF16923"/>
    </source>
</evidence>
<reference evidence="16" key="1">
    <citation type="submission" date="2022-08" db="EMBL/GenBank/DDBJ databases">
        <title>Novel sulphate-reducing endosymbionts in the free-living metamonad Anaeramoeba.</title>
        <authorList>
            <person name="Jerlstrom-Hultqvist J."/>
            <person name="Cepicka I."/>
            <person name="Gallot-Lavallee L."/>
            <person name="Salas-Leiva D."/>
            <person name="Curtis B.A."/>
            <person name="Zahonova K."/>
            <person name="Pipaliya S."/>
            <person name="Dacks J."/>
            <person name="Roger A.J."/>
        </authorList>
    </citation>
    <scope>NUCLEOTIDE SEQUENCE</scope>
    <source>
        <strain evidence="16">Busselton2</strain>
    </source>
</reference>
<dbReference type="GO" id="GO:0004573">
    <property type="term" value="F:Glc3Man9GlcNAc2 oligosaccharide glucosidase activity"/>
    <property type="evidence" value="ECO:0007669"/>
    <property type="project" value="UniProtKB-UniRule"/>
</dbReference>
<dbReference type="InterPro" id="IPR038518">
    <property type="entry name" value="Glyco_hydro_63N_sf"/>
</dbReference>
<evidence type="ECO:0000256" key="9">
    <source>
        <dbReference type="ARBA" id="ARBA00023180"/>
    </source>
</evidence>
<evidence type="ECO:0000256" key="13">
    <source>
        <dbReference type="SAM" id="SignalP"/>
    </source>
</evidence>
<evidence type="ECO:0000256" key="4">
    <source>
        <dbReference type="ARBA" id="ARBA00022801"/>
    </source>
</evidence>
<feature type="signal peptide" evidence="13">
    <location>
        <begin position="1"/>
        <end position="21"/>
    </location>
</feature>
<dbReference type="Gene3D" id="2.70.98.110">
    <property type="entry name" value="Glycosyl hydrolase family 63, N-terminal domain"/>
    <property type="match status" value="1"/>
</dbReference>
<sequence>MKISSFLFLSIFLVLVVFSESHDRDFLLPRPPIYSGIMTKTEFPLRFGFAYHEHLHERKGRFLMIREVCSYDDRVDFRSTEGDGLNFGVTSIQDDWFMDVTITEEWVKPETSNGSVALRITGVSNNKDEEAYVSVYTYVSISGDQSTQTLTCDSKTISGHSNDYGDFELVVKSQNQEPIALSYLGLNSSHPYEVSSTISENMGRYKHAWQLPNKTLGAVSDTNVGIIEKVFQTPFTLTVYLQSPSDPIPESFDCDDQKEKYKDDFDQKFATKFPNVAPENTDFAKNVLNTLLNGLSYFSGERIIKYPNGTVQTFENSELFSFIPNKVYFPRPFFWDEGFHDMIIHRWDPELFKQIIKSWFNIQVSDGEWSGWIAREQVIGKEAQSRCPEWAWTGIVGTMNPPVFYITLEQFIDENPDEIAFLKEMYPKLQMTYNFYFKHCHIKSDQYSFKWPGRTYGADFGGTLDSGLDDYPRYHLEFDTEIDIDLQAWMASCSSIMKKFASLVGDTTNEALYKSNYEKTTNILFTKNWNDEKSLYQDYIEPGLFSDHTGYLNLFTLLLKLEPIDDGKNDRVDAILDLLLKENSIVSEIGGIRSLSVEDSGFLISGNYWCGAIWINLNYLTLSGLKYYEPYYPKAKTIRQNLENILITNMKKEYEKESGGIFEIYLPYDGEGYSNLPFAGWSTLILLIMAQIY</sequence>
<protein>
    <recommendedName>
        <fullName evidence="11 12">Mannosyl-oligosaccharide glucosidase</fullName>
        <ecNumber evidence="11 12">3.2.1.106</ecNumber>
    </recommendedName>
</protein>
<evidence type="ECO:0000259" key="14">
    <source>
        <dbReference type="Pfam" id="PF03200"/>
    </source>
</evidence>
<evidence type="ECO:0000256" key="7">
    <source>
        <dbReference type="ARBA" id="ARBA00022989"/>
    </source>
</evidence>
<feature type="chain" id="PRO_5043956050" description="Mannosyl-oligosaccharide glucosidase" evidence="13">
    <location>
        <begin position="22"/>
        <end position="693"/>
    </location>
</feature>
<evidence type="ECO:0000256" key="6">
    <source>
        <dbReference type="ARBA" id="ARBA00022968"/>
    </source>
</evidence>
<dbReference type="InterPro" id="IPR031631">
    <property type="entry name" value="Glyco_hydro_63N"/>
</dbReference>
<name>A0AAV7ZVL9_9EUKA</name>
<evidence type="ECO:0000256" key="5">
    <source>
        <dbReference type="ARBA" id="ARBA00022824"/>
    </source>
</evidence>
<keyword evidence="9" id="KW-0325">Glycoprotein</keyword>
<feature type="domain" description="Glycosyl hydrolase family 63 C-terminal" evidence="14">
    <location>
        <begin position="547"/>
        <end position="691"/>
    </location>
</feature>
<keyword evidence="3" id="KW-0812">Transmembrane</keyword>
<evidence type="ECO:0000256" key="11">
    <source>
        <dbReference type="ARBA" id="ARBA00038888"/>
    </source>
</evidence>
<dbReference type="PANTHER" id="PTHR10412">
    <property type="entry name" value="MANNOSYL-OLIGOSACCHARIDE GLUCOSIDASE"/>
    <property type="match status" value="1"/>
</dbReference>
<dbReference type="Pfam" id="PF16923">
    <property type="entry name" value="Glyco_hydro_63N"/>
    <property type="match status" value="1"/>
</dbReference>
<dbReference type="EC" id="3.2.1.106" evidence="11 12"/>
<dbReference type="GO" id="GO:0006487">
    <property type="term" value="P:protein N-linked glycosylation"/>
    <property type="evidence" value="ECO:0007669"/>
    <property type="project" value="UniProtKB-UniRule"/>
</dbReference>
<evidence type="ECO:0000256" key="8">
    <source>
        <dbReference type="ARBA" id="ARBA00023136"/>
    </source>
</evidence>
<evidence type="ECO:0000256" key="3">
    <source>
        <dbReference type="ARBA" id="ARBA00022692"/>
    </source>
</evidence>
<dbReference type="SUPFAM" id="SSF48208">
    <property type="entry name" value="Six-hairpin glycosidases"/>
    <property type="match status" value="1"/>
</dbReference>
<dbReference type="GO" id="GO:0005789">
    <property type="term" value="C:endoplasmic reticulum membrane"/>
    <property type="evidence" value="ECO:0007669"/>
    <property type="project" value="UniProtKB-SubCell"/>
</dbReference>
<accession>A0AAV7ZVL9</accession>
<dbReference type="AlphaFoldDB" id="A0AAV7ZVL9"/>
<keyword evidence="7" id="KW-1133">Transmembrane helix</keyword>
<organism evidence="16 17">
    <name type="scientific">Anaeramoeba flamelloides</name>
    <dbReference type="NCBI Taxonomy" id="1746091"/>
    <lineage>
        <taxon>Eukaryota</taxon>
        <taxon>Metamonada</taxon>
        <taxon>Anaeramoebidae</taxon>
        <taxon>Anaeramoeba</taxon>
    </lineage>
</organism>
<feature type="domain" description="Glycosyl hydrolase family 63 N-terminal" evidence="15">
    <location>
        <begin position="30"/>
        <end position="211"/>
    </location>
</feature>
<keyword evidence="10 12" id="KW-0326">Glycosidase</keyword>
<comment type="catalytic activity">
    <reaction evidence="12">
        <text>N(4)-(alpha-D-Glc-(1-&gt;2)-alpha-D-Glc-(1-&gt;3)-alpha-D-Glc-(1-&gt;3)-alpha-D-Man-(1-&gt;2)-alpha-D-Man-(1-&gt;2)-alpha-D-Man-(1-&gt;3)-[alpha-D-Man-(1-&gt;2)-alpha-D-Man-(1-&gt;3)-[alpha-D-Man-(1-&gt;2)-alpha-D-Man-(1-&gt;6)]-alpha-D-Man-(1-&gt;6)]-beta-D-Man-(1-&gt;4)-beta-D-GlcNAc-(1-&gt;4)-beta-D-GlcNAc)-L-asparaginyl-[protein] + H2O = N(4)-(alpha-D-Glc-(1-&gt;3)-alpha-D-Glc-(1-&gt;3)-alpha-D-Man-(1-&gt;2)-alpha-D-Man-(1-&gt;2)-alpha-D-Man-(1-&gt;3)-[alpha-D-Man-(1-&gt;2)-alpha-D-Man-(1-&gt;3)-[alpha-D-Man-(1-&gt;2)-alpha-D-Man-(1-&gt;6)]-alpha-D-Man-(1-&gt;6)]-beta-D-Man-(1-&gt;4)-beta-D-GlcNAc-(1-&gt;4)-beta-D-GlcNAc)-L-asparaginyl-[protein] + beta-D-glucose</text>
        <dbReference type="Rhea" id="RHEA:55988"/>
        <dbReference type="Rhea" id="RHEA-COMP:12806"/>
        <dbReference type="Rhea" id="RHEA-COMP:14355"/>
        <dbReference type="ChEBI" id="CHEBI:15377"/>
        <dbReference type="ChEBI" id="CHEBI:15903"/>
        <dbReference type="ChEBI" id="CHEBI:59082"/>
        <dbReference type="ChEBI" id="CHEBI:132537"/>
        <dbReference type="EC" id="3.2.1.106"/>
    </reaction>
</comment>
<evidence type="ECO:0000256" key="1">
    <source>
        <dbReference type="ARBA" id="ARBA00004648"/>
    </source>
</evidence>
<keyword evidence="5 12" id="KW-0256">Endoplasmic reticulum</keyword>
<comment type="similarity">
    <text evidence="2 12">Belongs to the glycosyl hydrolase 63 family.</text>
</comment>
<dbReference type="InterPro" id="IPR004888">
    <property type="entry name" value="Glycoside_hydrolase_63"/>
</dbReference>
<dbReference type="EMBL" id="JANTQA010000023">
    <property type="protein sequence ID" value="KAJ3443949.1"/>
    <property type="molecule type" value="Genomic_DNA"/>
</dbReference>
<keyword evidence="4 12" id="KW-0378">Hydrolase</keyword>
<proteinExistence type="inferred from homology"/>
<comment type="caution">
    <text evidence="16">The sequence shown here is derived from an EMBL/GenBank/DDBJ whole genome shotgun (WGS) entry which is preliminary data.</text>
</comment>
<evidence type="ECO:0000256" key="2">
    <source>
        <dbReference type="ARBA" id="ARBA00010833"/>
    </source>
</evidence>
<keyword evidence="13" id="KW-0732">Signal</keyword>
<dbReference type="Proteomes" id="UP001146793">
    <property type="component" value="Unassembled WGS sequence"/>
</dbReference>
<evidence type="ECO:0000313" key="17">
    <source>
        <dbReference type="Proteomes" id="UP001146793"/>
    </source>
</evidence>
<dbReference type="GO" id="GO:0009311">
    <property type="term" value="P:oligosaccharide metabolic process"/>
    <property type="evidence" value="ECO:0007669"/>
    <property type="project" value="UniProtKB-UniRule"/>
</dbReference>
<comment type="subcellular location">
    <subcellularLocation>
        <location evidence="1 12">Endoplasmic reticulum membrane</location>
        <topology evidence="1 12">Single-pass type II membrane protein</topology>
    </subcellularLocation>
</comment>
<dbReference type="Gene3D" id="1.50.10.10">
    <property type="match status" value="1"/>
</dbReference>
<dbReference type="InterPro" id="IPR008928">
    <property type="entry name" value="6-hairpin_glycosidase_sf"/>
</dbReference>
<feature type="domain" description="Glycosyl hydrolase family 63 C-terminal" evidence="14">
    <location>
        <begin position="256"/>
        <end position="539"/>
    </location>
</feature>
<evidence type="ECO:0000313" key="16">
    <source>
        <dbReference type="EMBL" id="KAJ3443949.1"/>
    </source>
</evidence>
<dbReference type="InterPro" id="IPR031335">
    <property type="entry name" value="Glyco_hydro_63_C"/>
</dbReference>
<evidence type="ECO:0000256" key="10">
    <source>
        <dbReference type="ARBA" id="ARBA00023295"/>
    </source>
</evidence>
<keyword evidence="6" id="KW-0735">Signal-anchor</keyword>
<dbReference type="InterPro" id="IPR012341">
    <property type="entry name" value="6hp_glycosidase-like_sf"/>
</dbReference>
<comment type="function">
    <text evidence="12">Cleaves the distal alpha 1,2-linked glucose residue from the Glc(3)Man(9)GlcNAc(2) oligosaccharide precursor.</text>
</comment>
<keyword evidence="8" id="KW-0472">Membrane</keyword>
<gene>
    <name evidence="16" type="ORF">M0812_09797</name>
</gene>
<evidence type="ECO:0000256" key="12">
    <source>
        <dbReference type="RuleBase" id="RU368089"/>
    </source>
</evidence>